<feature type="domain" description="Glycosyl transferase family 3" evidence="10">
    <location>
        <begin position="106"/>
        <end position="356"/>
    </location>
</feature>
<dbReference type="Gene3D" id="1.20.970.10">
    <property type="entry name" value="Transferase, Pyrimidine Nucleoside Phosphorylase, Chain C"/>
    <property type="match status" value="1"/>
</dbReference>
<feature type="binding site" evidence="9">
    <location>
        <begin position="123"/>
        <end position="126"/>
    </location>
    <ligand>
        <name>5-phospho-alpha-D-ribose 1-diphosphate</name>
        <dbReference type="ChEBI" id="CHEBI:58017"/>
    </ligand>
</feature>
<comment type="cofactor">
    <cofactor evidence="9">
        <name>Mg(2+)</name>
        <dbReference type="ChEBI" id="CHEBI:18420"/>
    </cofactor>
    <text evidence="9">Binds 2 magnesium ions per monomer.</text>
</comment>
<comment type="pathway">
    <text evidence="1 9">Amino-acid biosynthesis; L-tryptophan biosynthesis; L-tryptophan from chorismate: step 2/5.</text>
</comment>
<feature type="binding site" evidence="9">
    <location>
        <position position="121"/>
    </location>
    <ligand>
        <name>5-phospho-alpha-D-ribose 1-diphosphate</name>
        <dbReference type="ChEBI" id="CHEBI:58017"/>
    </ligand>
</feature>
<evidence type="ECO:0000256" key="1">
    <source>
        <dbReference type="ARBA" id="ARBA00004907"/>
    </source>
</evidence>
<feature type="binding site" evidence="9">
    <location>
        <begin position="141"/>
        <end position="149"/>
    </location>
    <ligand>
        <name>5-phospho-alpha-D-ribose 1-diphosphate</name>
        <dbReference type="ChEBI" id="CHEBI:58017"/>
    </ligand>
</feature>
<keyword evidence="3 9" id="KW-0328">Glycosyltransferase</keyword>
<feature type="binding site" evidence="9">
    <location>
        <position position="153"/>
    </location>
    <ligand>
        <name>5-phospho-alpha-D-ribose 1-diphosphate</name>
        <dbReference type="ChEBI" id="CHEBI:58017"/>
    </ligand>
</feature>
<evidence type="ECO:0000259" key="11">
    <source>
        <dbReference type="Pfam" id="PF02885"/>
    </source>
</evidence>
<comment type="similarity">
    <text evidence="9">Belongs to the anthranilate phosphoribosyltransferase family.</text>
</comment>
<comment type="catalytic activity">
    <reaction evidence="7 9">
        <text>N-(5-phospho-beta-D-ribosyl)anthranilate + diphosphate = 5-phospho-alpha-D-ribose 1-diphosphate + anthranilate</text>
        <dbReference type="Rhea" id="RHEA:11768"/>
        <dbReference type="ChEBI" id="CHEBI:16567"/>
        <dbReference type="ChEBI" id="CHEBI:18277"/>
        <dbReference type="ChEBI" id="CHEBI:33019"/>
        <dbReference type="ChEBI" id="CHEBI:58017"/>
        <dbReference type="EC" id="2.4.2.18"/>
    </reaction>
</comment>
<dbReference type="PANTHER" id="PTHR43285:SF2">
    <property type="entry name" value="ANTHRANILATE PHOSPHORIBOSYLTRANSFERASE"/>
    <property type="match status" value="1"/>
</dbReference>
<dbReference type="NCBIfam" id="TIGR01245">
    <property type="entry name" value="trpD"/>
    <property type="match status" value="1"/>
</dbReference>
<dbReference type="OrthoDB" id="9806430at2"/>
<feature type="binding site" evidence="9">
    <location>
        <position position="113"/>
    </location>
    <ligand>
        <name>anthranilate</name>
        <dbReference type="ChEBI" id="CHEBI:16567"/>
        <label>1</label>
    </ligand>
</feature>
<evidence type="ECO:0000313" key="12">
    <source>
        <dbReference type="EMBL" id="QDT56337.1"/>
    </source>
</evidence>
<feature type="domain" description="Glycosyl transferase family 3 N-terminal" evidence="11">
    <location>
        <begin position="41"/>
        <end position="98"/>
    </location>
</feature>
<comment type="function">
    <text evidence="9">Catalyzes the transfer of the phosphoribosyl group of 5-phosphorylribose-1-pyrophosphate (PRPP) to anthranilate to yield N-(5'-phosphoribosyl)-anthranilate (PRA).</text>
</comment>
<gene>
    <name evidence="9 12" type="primary">trpD</name>
    <name evidence="12" type="ORF">Pan44_43900</name>
</gene>
<keyword evidence="9" id="KW-0460">Magnesium</keyword>
<evidence type="ECO:0000259" key="10">
    <source>
        <dbReference type="Pfam" id="PF00591"/>
    </source>
</evidence>
<organism evidence="12 13">
    <name type="scientific">Caulifigura coniformis</name>
    <dbReference type="NCBI Taxonomy" id="2527983"/>
    <lineage>
        <taxon>Bacteria</taxon>
        <taxon>Pseudomonadati</taxon>
        <taxon>Planctomycetota</taxon>
        <taxon>Planctomycetia</taxon>
        <taxon>Planctomycetales</taxon>
        <taxon>Planctomycetaceae</taxon>
        <taxon>Caulifigura</taxon>
    </lineage>
</organism>
<dbReference type="FunFam" id="3.40.1030.10:FF:000002">
    <property type="entry name" value="Anthranilate phosphoribosyltransferase"/>
    <property type="match status" value="1"/>
</dbReference>
<evidence type="ECO:0000256" key="4">
    <source>
        <dbReference type="ARBA" id="ARBA00022679"/>
    </source>
</evidence>
<accession>A0A517SJP0</accession>
<feature type="binding site" evidence="9">
    <location>
        <position position="125"/>
    </location>
    <ligand>
        <name>Mg(2+)</name>
        <dbReference type="ChEBI" id="CHEBI:18420"/>
        <label>1</label>
    </ligand>
</feature>
<reference evidence="12 13" key="1">
    <citation type="submission" date="2019-02" db="EMBL/GenBank/DDBJ databases">
        <title>Deep-cultivation of Planctomycetes and their phenomic and genomic characterization uncovers novel biology.</title>
        <authorList>
            <person name="Wiegand S."/>
            <person name="Jogler M."/>
            <person name="Boedeker C."/>
            <person name="Pinto D."/>
            <person name="Vollmers J."/>
            <person name="Rivas-Marin E."/>
            <person name="Kohn T."/>
            <person name="Peeters S.H."/>
            <person name="Heuer A."/>
            <person name="Rast P."/>
            <person name="Oberbeckmann S."/>
            <person name="Bunk B."/>
            <person name="Jeske O."/>
            <person name="Meyerdierks A."/>
            <person name="Storesund J.E."/>
            <person name="Kallscheuer N."/>
            <person name="Luecker S."/>
            <person name="Lage O.M."/>
            <person name="Pohl T."/>
            <person name="Merkel B.J."/>
            <person name="Hornburger P."/>
            <person name="Mueller R.-W."/>
            <person name="Bruemmer F."/>
            <person name="Labrenz M."/>
            <person name="Spormann A.M."/>
            <person name="Op den Camp H."/>
            <person name="Overmann J."/>
            <person name="Amann R."/>
            <person name="Jetten M.S.M."/>
            <person name="Mascher T."/>
            <person name="Medema M.H."/>
            <person name="Devos D.P."/>
            <person name="Kaster A.-K."/>
            <person name="Ovreas L."/>
            <person name="Rohde M."/>
            <person name="Galperin M.Y."/>
            <person name="Jogler C."/>
        </authorList>
    </citation>
    <scope>NUCLEOTIDE SEQUENCE [LARGE SCALE GENOMIC DNA]</scope>
    <source>
        <strain evidence="12 13">Pan44</strain>
    </source>
</reference>
<dbReference type="InterPro" id="IPR036320">
    <property type="entry name" value="Glycosyl_Trfase_fam3_N_dom_sf"/>
</dbReference>
<dbReference type="InterPro" id="IPR017459">
    <property type="entry name" value="Glycosyl_Trfase_fam3_N_dom"/>
</dbReference>
<dbReference type="Gene3D" id="3.40.1030.10">
    <property type="entry name" value="Nucleoside phosphorylase/phosphoribosyltransferase catalytic domain"/>
    <property type="match status" value="1"/>
</dbReference>
<evidence type="ECO:0000313" key="13">
    <source>
        <dbReference type="Proteomes" id="UP000315700"/>
    </source>
</evidence>
<keyword evidence="4 9" id="KW-0808">Transferase</keyword>
<dbReference type="GO" id="GO:0000162">
    <property type="term" value="P:L-tryptophan biosynthetic process"/>
    <property type="evidence" value="ECO:0007669"/>
    <property type="project" value="UniProtKB-UniRule"/>
</dbReference>
<dbReference type="Proteomes" id="UP000315700">
    <property type="component" value="Chromosome"/>
</dbReference>
<keyword evidence="5 9" id="KW-0822">Tryptophan biosynthesis</keyword>
<comment type="similarity">
    <text evidence="8">In the C-terminal section; belongs to the anthranilate phosphoribosyltransferase family.</text>
</comment>
<feature type="binding site" evidence="9">
    <location>
        <position position="259"/>
    </location>
    <ligand>
        <name>Mg(2+)</name>
        <dbReference type="ChEBI" id="CHEBI:18420"/>
        <label>1</label>
    </ligand>
</feature>
<evidence type="ECO:0000256" key="8">
    <source>
        <dbReference type="ARBA" id="ARBA00061188"/>
    </source>
</evidence>
<protein>
    <recommendedName>
        <fullName evidence="9">Anthranilate phosphoribosyltransferase</fullName>
        <ecNumber evidence="9">2.4.2.18</ecNumber>
    </recommendedName>
</protein>
<keyword evidence="9" id="KW-0479">Metal-binding</keyword>
<dbReference type="RefSeq" id="WP_145033682.1">
    <property type="nucleotide sequence ID" value="NZ_CP036271.1"/>
</dbReference>
<dbReference type="InterPro" id="IPR035902">
    <property type="entry name" value="Nuc_phospho_transferase"/>
</dbReference>
<dbReference type="EC" id="2.4.2.18" evidence="9"/>
<name>A0A517SJP0_9PLAN</name>
<dbReference type="FunCoup" id="A0A517SJP0">
    <property type="interactions" value="419"/>
</dbReference>
<dbReference type="KEGG" id="ccos:Pan44_43900"/>
<dbReference type="EMBL" id="CP036271">
    <property type="protein sequence ID" value="QDT56337.1"/>
    <property type="molecule type" value="Genomic_DNA"/>
</dbReference>
<evidence type="ECO:0000256" key="3">
    <source>
        <dbReference type="ARBA" id="ARBA00022676"/>
    </source>
</evidence>
<comment type="subunit">
    <text evidence="9">Homodimer.</text>
</comment>
<dbReference type="InParanoid" id="A0A517SJP0"/>
<feature type="binding site" evidence="9">
    <location>
        <position position="259"/>
    </location>
    <ligand>
        <name>Mg(2+)</name>
        <dbReference type="ChEBI" id="CHEBI:18420"/>
        <label>2</label>
    </ligand>
</feature>
<dbReference type="GO" id="GO:0000287">
    <property type="term" value="F:magnesium ion binding"/>
    <property type="evidence" value="ECO:0007669"/>
    <property type="project" value="UniProtKB-UniRule"/>
</dbReference>
<proteinExistence type="inferred from homology"/>
<sequence length="372" mass="39131">MPLVELTPSTDNIHRASCFFSDRQRRLQTNMHQDIAAVVEPLLAQNSLPPGALRAAITALMNGQCSDAEIGSLLTAIAFRGETDQDLAEAATVMREKATSVPVTRQKLLDTCGTGGDRLHSFNISTAAAIVAAACGIPVAKHGNRQASSSSGSADVLEALGVNLQISAEQAGQCIDEIGIGFCFARVLHPAMKHVAEVRRSLGFRTIFNLLGPLSNPAKAEFQLIGASRNSTAEKLAGAIARLGTTRTLVVCGADQLDEVSLWGTTRVIDVTGSKTSVSGWTATDLGLPTCTPADLVARSPQESADIIRAIFDGRPGPRRDIVVANSAAALMTAGKVDSLKGGVIASQQAIDSRAAADKLEELIRWTQKRPS</sequence>
<dbReference type="HAMAP" id="MF_00211">
    <property type="entry name" value="TrpD"/>
    <property type="match status" value="1"/>
</dbReference>
<dbReference type="InterPro" id="IPR000312">
    <property type="entry name" value="Glycosyl_Trfase_fam3"/>
</dbReference>
<feature type="binding site" evidence="9">
    <location>
        <position position="258"/>
    </location>
    <ligand>
        <name>Mg(2+)</name>
        <dbReference type="ChEBI" id="CHEBI:18420"/>
        <label>2</label>
    </ligand>
</feature>
<dbReference type="PANTHER" id="PTHR43285">
    <property type="entry name" value="ANTHRANILATE PHOSPHORIBOSYLTRANSFERASE"/>
    <property type="match status" value="1"/>
</dbReference>
<feature type="binding site" evidence="9">
    <location>
        <position position="199"/>
    </location>
    <ligand>
        <name>anthranilate</name>
        <dbReference type="ChEBI" id="CHEBI:16567"/>
        <label>2</label>
    </ligand>
</feature>
<evidence type="ECO:0000256" key="2">
    <source>
        <dbReference type="ARBA" id="ARBA00022605"/>
    </source>
</evidence>
<comment type="caution">
    <text evidence="9">Lacks conserved residue(s) required for the propagation of feature annotation.</text>
</comment>
<dbReference type="InterPro" id="IPR005940">
    <property type="entry name" value="Anthranilate_Pribosyl_Tfrase"/>
</dbReference>
<dbReference type="UniPathway" id="UPA00035">
    <property type="reaction ID" value="UER00041"/>
</dbReference>
<dbReference type="GO" id="GO:0004048">
    <property type="term" value="F:anthranilate phosphoribosyltransferase activity"/>
    <property type="evidence" value="ECO:0007669"/>
    <property type="project" value="UniProtKB-UniRule"/>
</dbReference>
<dbReference type="AlphaFoldDB" id="A0A517SJP0"/>
<feature type="binding site" evidence="9">
    <location>
        <position position="113"/>
    </location>
    <ligand>
        <name>5-phospho-alpha-D-ribose 1-diphosphate</name>
        <dbReference type="ChEBI" id="CHEBI:58017"/>
    </ligand>
</feature>
<dbReference type="Pfam" id="PF02885">
    <property type="entry name" value="Glycos_trans_3N"/>
    <property type="match status" value="1"/>
</dbReference>
<feature type="binding site" evidence="9">
    <location>
        <position position="144"/>
    </location>
    <ligand>
        <name>anthranilate</name>
        <dbReference type="ChEBI" id="CHEBI:16567"/>
        <label>1</label>
    </ligand>
</feature>
<dbReference type="SUPFAM" id="SSF47648">
    <property type="entry name" value="Nucleoside phosphorylase/phosphoribosyltransferase N-terminal domain"/>
    <property type="match status" value="1"/>
</dbReference>
<dbReference type="Pfam" id="PF00591">
    <property type="entry name" value="Glycos_transf_3"/>
    <property type="match status" value="1"/>
</dbReference>
<evidence type="ECO:0000256" key="6">
    <source>
        <dbReference type="ARBA" id="ARBA00023141"/>
    </source>
</evidence>
<dbReference type="SUPFAM" id="SSF52418">
    <property type="entry name" value="Nucleoside phosphorylase/phosphoribosyltransferase catalytic domain"/>
    <property type="match status" value="1"/>
</dbReference>
<keyword evidence="2 9" id="KW-0028">Amino-acid biosynthesis</keyword>
<dbReference type="GO" id="GO:0005829">
    <property type="term" value="C:cytosol"/>
    <property type="evidence" value="ECO:0007669"/>
    <property type="project" value="TreeGrafter"/>
</dbReference>
<evidence type="ECO:0000256" key="7">
    <source>
        <dbReference type="ARBA" id="ARBA00052328"/>
    </source>
</evidence>
<keyword evidence="13" id="KW-1185">Reference proteome</keyword>
<feature type="binding site" evidence="9">
    <location>
        <begin position="116"/>
        <end position="117"/>
    </location>
    <ligand>
        <name>5-phospho-alpha-D-ribose 1-diphosphate</name>
        <dbReference type="ChEBI" id="CHEBI:58017"/>
    </ligand>
</feature>
<evidence type="ECO:0000256" key="5">
    <source>
        <dbReference type="ARBA" id="ARBA00022822"/>
    </source>
</evidence>
<evidence type="ECO:0000256" key="9">
    <source>
        <dbReference type="HAMAP-Rule" id="MF_00211"/>
    </source>
</evidence>
<keyword evidence="6 9" id="KW-0057">Aromatic amino acid biosynthesis</keyword>